<dbReference type="Pfam" id="PF12833">
    <property type="entry name" value="HTH_18"/>
    <property type="match status" value="1"/>
</dbReference>
<sequence length="300" mass="32264">MTLDTVARATTFVDLAGLLVTGEVDGFDVDYLSWGFYAPAVWRNYAHTHSYFEVCLAYSGSGTFSVEGEVQEIEEGALFVARPGDVHEIISDPVDGLGIAFWGFTLQPTGATSASAPGWWSGLLRADRPLVSSELGSLPVLIAALAAEAAAPRSGVSEQLKALGTALVIETARAFAAPDDLAVALDPEARTTSSVASMERYLADNLARPVQVRDVAAVVHLSERHAARLFARETGESLMAMLRRLRLERGAHLLLETDDPIAQVARTCGYPEARPFITAFRRYFGQPPGTFRSNGGTLHL</sequence>
<proteinExistence type="predicted"/>
<keyword evidence="1" id="KW-0805">Transcription regulation</keyword>
<dbReference type="SMART" id="SM00342">
    <property type="entry name" value="HTH_ARAC"/>
    <property type="match status" value="1"/>
</dbReference>
<dbReference type="PANTHER" id="PTHR46796">
    <property type="entry name" value="HTH-TYPE TRANSCRIPTIONAL ACTIVATOR RHAS-RELATED"/>
    <property type="match status" value="1"/>
</dbReference>
<protein>
    <submittedName>
        <fullName evidence="6">Helix-turn-helix domain-containing protein</fullName>
    </submittedName>
</protein>
<evidence type="ECO:0000259" key="5">
    <source>
        <dbReference type="PROSITE" id="PS01124"/>
    </source>
</evidence>
<keyword evidence="3" id="KW-0010">Activator</keyword>
<dbReference type="InterPro" id="IPR011051">
    <property type="entry name" value="RmlC_Cupin_sf"/>
</dbReference>
<evidence type="ECO:0000256" key="1">
    <source>
        <dbReference type="ARBA" id="ARBA00023015"/>
    </source>
</evidence>
<dbReference type="InterPro" id="IPR003313">
    <property type="entry name" value="AraC-bd"/>
</dbReference>
<comment type="caution">
    <text evidence="6">The sequence shown here is derived from an EMBL/GenBank/DDBJ whole genome shotgun (WGS) entry which is preliminary data.</text>
</comment>
<dbReference type="Pfam" id="PF02311">
    <property type="entry name" value="AraC_binding"/>
    <property type="match status" value="1"/>
</dbReference>
<evidence type="ECO:0000313" key="6">
    <source>
        <dbReference type="EMBL" id="MFC5298744.1"/>
    </source>
</evidence>
<dbReference type="Gene3D" id="2.60.120.10">
    <property type="entry name" value="Jelly Rolls"/>
    <property type="match status" value="1"/>
</dbReference>
<dbReference type="EMBL" id="JBHSLN010000081">
    <property type="protein sequence ID" value="MFC5298744.1"/>
    <property type="molecule type" value="Genomic_DNA"/>
</dbReference>
<evidence type="ECO:0000256" key="3">
    <source>
        <dbReference type="ARBA" id="ARBA00023159"/>
    </source>
</evidence>
<organism evidence="6 7">
    <name type="scientific">Brachybacterium tyrofermentans</name>
    <dbReference type="NCBI Taxonomy" id="47848"/>
    <lineage>
        <taxon>Bacteria</taxon>
        <taxon>Bacillati</taxon>
        <taxon>Actinomycetota</taxon>
        <taxon>Actinomycetes</taxon>
        <taxon>Micrococcales</taxon>
        <taxon>Dermabacteraceae</taxon>
        <taxon>Brachybacterium</taxon>
    </lineage>
</organism>
<dbReference type="SUPFAM" id="SSF51215">
    <property type="entry name" value="Regulatory protein AraC"/>
    <property type="match status" value="1"/>
</dbReference>
<dbReference type="Proteomes" id="UP001595937">
    <property type="component" value="Unassembled WGS sequence"/>
</dbReference>
<dbReference type="InterPro" id="IPR018062">
    <property type="entry name" value="HTH_AraC-typ_CS"/>
</dbReference>
<dbReference type="InterPro" id="IPR050204">
    <property type="entry name" value="AraC_XylS_family_regulators"/>
</dbReference>
<dbReference type="InterPro" id="IPR009057">
    <property type="entry name" value="Homeodomain-like_sf"/>
</dbReference>
<feature type="domain" description="HTH araC/xylS-type" evidence="5">
    <location>
        <begin position="196"/>
        <end position="294"/>
    </location>
</feature>
<name>A0ABW0FJ29_9MICO</name>
<dbReference type="PROSITE" id="PS01124">
    <property type="entry name" value="HTH_ARAC_FAMILY_2"/>
    <property type="match status" value="1"/>
</dbReference>
<keyword evidence="4" id="KW-0804">Transcription</keyword>
<evidence type="ECO:0000256" key="2">
    <source>
        <dbReference type="ARBA" id="ARBA00023125"/>
    </source>
</evidence>
<dbReference type="InterPro" id="IPR014710">
    <property type="entry name" value="RmlC-like_jellyroll"/>
</dbReference>
<dbReference type="InterPro" id="IPR037923">
    <property type="entry name" value="HTH-like"/>
</dbReference>
<reference evidence="7" key="1">
    <citation type="journal article" date="2019" name="Int. J. Syst. Evol. Microbiol.">
        <title>The Global Catalogue of Microorganisms (GCM) 10K type strain sequencing project: providing services to taxonomists for standard genome sequencing and annotation.</title>
        <authorList>
            <consortium name="The Broad Institute Genomics Platform"/>
            <consortium name="The Broad Institute Genome Sequencing Center for Infectious Disease"/>
            <person name="Wu L."/>
            <person name="Ma J."/>
        </authorList>
    </citation>
    <scope>NUCLEOTIDE SEQUENCE [LARGE SCALE GENOMIC DNA]</scope>
    <source>
        <strain evidence="7">CGMCC 1.16455</strain>
    </source>
</reference>
<dbReference type="PROSITE" id="PS00041">
    <property type="entry name" value="HTH_ARAC_FAMILY_1"/>
    <property type="match status" value="1"/>
</dbReference>
<gene>
    <name evidence="6" type="ORF">ACFPK8_14625</name>
</gene>
<dbReference type="SUPFAM" id="SSF46689">
    <property type="entry name" value="Homeodomain-like"/>
    <property type="match status" value="1"/>
</dbReference>
<accession>A0ABW0FJ29</accession>
<keyword evidence="7" id="KW-1185">Reference proteome</keyword>
<dbReference type="RefSeq" id="WP_193119049.1">
    <property type="nucleotide sequence ID" value="NZ_JABUXW010000030.1"/>
</dbReference>
<keyword evidence="2" id="KW-0238">DNA-binding</keyword>
<evidence type="ECO:0000313" key="7">
    <source>
        <dbReference type="Proteomes" id="UP001595937"/>
    </source>
</evidence>
<dbReference type="Gene3D" id="1.10.10.60">
    <property type="entry name" value="Homeodomain-like"/>
    <property type="match status" value="1"/>
</dbReference>
<dbReference type="SUPFAM" id="SSF51182">
    <property type="entry name" value="RmlC-like cupins"/>
    <property type="match status" value="1"/>
</dbReference>
<dbReference type="InterPro" id="IPR018060">
    <property type="entry name" value="HTH_AraC"/>
</dbReference>
<evidence type="ECO:0000256" key="4">
    <source>
        <dbReference type="ARBA" id="ARBA00023163"/>
    </source>
</evidence>